<sequence length="313" mass="35083">MSLSNAEVVNLSRPSIEDEEQESLRELQETRRLNDKLKHQNEELAKRLSSPKPSPASGMWSPPTLRTLHHRVDRLSRERDEMKLDEMSRDIDRLKDRDMVQGRLIGKLQEILQKALLRVPPSVRMDLEDEIEKALGTHRVSPLSPSSGLRSPLAARRQLTNAPAERDSVTTTPPSLLDHFNCADPSSRLQFTEASPPPTSTSHHHAISIAKEMQKISERLRQLSDELSGDLPSTQRSQSPGPLPRTLLSPGHMVSRALASPHQNLRGRLGPLPTVSPYMVQRWQSGGGTSFLPSVSHTGTWNAVWQQSAYLQR</sequence>
<dbReference type="AlphaFoldDB" id="A0A7J6L9B6"/>
<dbReference type="EMBL" id="JAAPAO010000640">
    <property type="protein sequence ID" value="KAF4655736.1"/>
    <property type="molecule type" value="Genomic_DNA"/>
</dbReference>
<feature type="compositionally biased region" description="Polar residues" evidence="1">
    <location>
        <begin position="231"/>
        <end position="240"/>
    </location>
</feature>
<keyword evidence="3" id="KW-1185">Reference proteome</keyword>
<gene>
    <name evidence="2" type="ORF">FOL47_009316</name>
</gene>
<reference evidence="2 3" key="1">
    <citation type="submission" date="2020-04" db="EMBL/GenBank/DDBJ databases">
        <title>Perkinsus chesapeaki whole genome sequence.</title>
        <authorList>
            <person name="Bogema D.R."/>
        </authorList>
    </citation>
    <scope>NUCLEOTIDE SEQUENCE [LARGE SCALE GENOMIC DNA]</scope>
    <source>
        <strain evidence="2">ATCC PRA-425</strain>
    </source>
</reference>
<name>A0A7J6L9B6_PERCH</name>
<evidence type="ECO:0000313" key="3">
    <source>
        <dbReference type="Proteomes" id="UP000591131"/>
    </source>
</evidence>
<organism evidence="2 3">
    <name type="scientific">Perkinsus chesapeaki</name>
    <name type="common">Clam parasite</name>
    <name type="synonym">Perkinsus andrewsi</name>
    <dbReference type="NCBI Taxonomy" id="330153"/>
    <lineage>
        <taxon>Eukaryota</taxon>
        <taxon>Sar</taxon>
        <taxon>Alveolata</taxon>
        <taxon>Perkinsozoa</taxon>
        <taxon>Perkinsea</taxon>
        <taxon>Perkinsida</taxon>
        <taxon>Perkinsidae</taxon>
        <taxon>Perkinsus</taxon>
    </lineage>
</organism>
<proteinExistence type="predicted"/>
<protein>
    <submittedName>
        <fullName evidence="2">Uncharacterized protein</fullName>
    </submittedName>
</protein>
<feature type="region of interest" description="Disordered" evidence="1">
    <location>
        <begin position="1"/>
        <end position="64"/>
    </location>
</feature>
<feature type="compositionally biased region" description="Basic and acidic residues" evidence="1">
    <location>
        <begin position="22"/>
        <end position="46"/>
    </location>
</feature>
<evidence type="ECO:0000256" key="1">
    <source>
        <dbReference type="SAM" id="MobiDB-lite"/>
    </source>
</evidence>
<accession>A0A7J6L9B6</accession>
<feature type="region of interest" description="Disordered" evidence="1">
    <location>
        <begin position="228"/>
        <end position="249"/>
    </location>
</feature>
<comment type="caution">
    <text evidence="2">The sequence shown here is derived from an EMBL/GenBank/DDBJ whole genome shotgun (WGS) entry which is preliminary data.</text>
</comment>
<feature type="region of interest" description="Disordered" evidence="1">
    <location>
        <begin position="159"/>
        <end position="205"/>
    </location>
</feature>
<evidence type="ECO:0000313" key="2">
    <source>
        <dbReference type="EMBL" id="KAF4655736.1"/>
    </source>
</evidence>
<dbReference type="Proteomes" id="UP000591131">
    <property type="component" value="Unassembled WGS sequence"/>
</dbReference>